<dbReference type="EMBL" id="LAZR01005497">
    <property type="protein sequence ID" value="KKM99448.1"/>
    <property type="molecule type" value="Genomic_DNA"/>
</dbReference>
<gene>
    <name evidence="1" type="ORF">LCGC14_1147850</name>
</gene>
<proteinExistence type="predicted"/>
<dbReference type="AlphaFoldDB" id="A0A0F9M1D0"/>
<evidence type="ECO:0000313" key="1">
    <source>
        <dbReference type="EMBL" id="KKM99448.1"/>
    </source>
</evidence>
<name>A0A0F9M1D0_9ZZZZ</name>
<sequence length="66" mass="7582">MCDCINRIEKAIKNSEGAALAKFEHFGSQKSEVSYKPYTQAGNVFKHWRYTSVPWNFCPFCGEAMK</sequence>
<organism evidence="1">
    <name type="scientific">marine sediment metagenome</name>
    <dbReference type="NCBI Taxonomy" id="412755"/>
    <lineage>
        <taxon>unclassified sequences</taxon>
        <taxon>metagenomes</taxon>
        <taxon>ecological metagenomes</taxon>
    </lineage>
</organism>
<protein>
    <submittedName>
        <fullName evidence="1">Uncharacterized protein</fullName>
    </submittedName>
</protein>
<comment type="caution">
    <text evidence="1">The sequence shown here is derived from an EMBL/GenBank/DDBJ whole genome shotgun (WGS) entry which is preliminary data.</text>
</comment>
<accession>A0A0F9M1D0</accession>
<reference evidence="1" key="1">
    <citation type="journal article" date="2015" name="Nature">
        <title>Complex archaea that bridge the gap between prokaryotes and eukaryotes.</title>
        <authorList>
            <person name="Spang A."/>
            <person name="Saw J.H."/>
            <person name="Jorgensen S.L."/>
            <person name="Zaremba-Niedzwiedzka K."/>
            <person name="Martijn J."/>
            <person name="Lind A.E."/>
            <person name="van Eijk R."/>
            <person name="Schleper C."/>
            <person name="Guy L."/>
            <person name="Ettema T.J."/>
        </authorList>
    </citation>
    <scope>NUCLEOTIDE SEQUENCE</scope>
</reference>